<reference evidence="3" key="1">
    <citation type="submission" date="2019-08" db="EMBL/GenBank/DDBJ databases">
        <authorList>
            <person name="Kucharzyk K."/>
            <person name="Murdoch R.W."/>
            <person name="Higgins S."/>
            <person name="Loffler F."/>
        </authorList>
    </citation>
    <scope>NUCLEOTIDE SEQUENCE</scope>
</reference>
<proteinExistence type="inferred from homology"/>
<keyword evidence="3" id="KW-0808">Transferase</keyword>
<comment type="caution">
    <text evidence="3">The sequence shown here is derived from an EMBL/GenBank/DDBJ whole genome shotgun (WGS) entry which is preliminary data.</text>
</comment>
<dbReference type="EC" id="2.7.1.24" evidence="3"/>
<accession>A0A644WHQ1</accession>
<organism evidence="3">
    <name type="scientific">bioreactor metagenome</name>
    <dbReference type="NCBI Taxonomy" id="1076179"/>
    <lineage>
        <taxon>unclassified sequences</taxon>
        <taxon>metagenomes</taxon>
        <taxon>ecological metagenomes</taxon>
    </lineage>
</organism>
<dbReference type="GO" id="GO:0004140">
    <property type="term" value="F:dephospho-CoA kinase activity"/>
    <property type="evidence" value="ECO:0007669"/>
    <property type="project" value="UniProtKB-EC"/>
</dbReference>
<evidence type="ECO:0000313" key="3">
    <source>
        <dbReference type="EMBL" id="MPM01814.1"/>
    </source>
</evidence>
<evidence type="ECO:0000256" key="1">
    <source>
        <dbReference type="ARBA" id="ARBA00022741"/>
    </source>
</evidence>
<evidence type="ECO:0000256" key="2">
    <source>
        <dbReference type="ARBA" id="ARBA00022840"/>
    </source>
</evidence>
<keyword evidence="3" id="KW-0418">Kinase</keyword>
<dbReference type="Gene3D" id="3.40.50.300">
    <property type="entry name" value="P-loop containing nucleotide triphosphate hydrolases"/>
    <property type="match status" value="1"/>
</dbReference>
<dbReference type="InterPro" id="IPR027417">
    <property type="entry name" value="P-loop_NTPase"/>
</dbReference>
<dbReference type="EMBL" id="VSSQ01000825">
    <property type="protein sequence ID" value="MPM01814.1"/>
    <property type="molecule type" value="Genomic_DNA"/>
</dbReference>
<dbReference type="HAMAP" id="MF_00376">
    <property type="entry name" value="Dephospho_CoA_kinase"/>
    <property type="match status" value="1"/>
</dbReference>
<keyword evidence="2" id="KW-0067">ATP-binding</keyword>
<dbReference type="PROSITE" id="PS51219">
    <property type="entry name" value="DPCK"/>
    <property type="match status" value="1"/>
</dbReference>
<dbReference type="AlphaFoldDB" id="A0A644WHQ1"/>
<name>A0A644WHQ1_9ZZZZ</name>
<dbReference type="Pfam" id="PF01121">
    <property type="entry name" value="CoaE"/>
    <property type="match status" value="1"/>
</dbReference>
<sequence length="193" mass="22173">MITIGLTGNLGSGKSTVAKVFESYCFRILDADAMAKELYFIPEIRQQVEKLLGTSILNPDNSINYKKIADYYFNKPGIYQALNKILYPQLLKNIEKEINAAQENVVVEAAMLFEIGMEKSFDYVITVSTPVEERIQRVYKRNGCSREQFMEREKLQSPPEWKETKSAFVIRNDERSSVVAQVNRIVEQLMKGK</sequence>
<dbReference type="PANTHER" id="PTHR10695">
    <property type="entry name" value="DEPHOSPHO-COA KINASE-RELATED"/>
    <property type="match status" value="1"/>
</dbReference>
<dbReference type="GO" id="GO:0015937">
    <property type="term" value="P:coenzyme A biosynthetic process"/>
    <property type="evidence" value="ECO:0007669"/>
    <property type="project" value="InterPro"/>
</dbReference>
<protein>
    <submittedName>
        <fullName evidence="3">Dephospho-CoA kinase</fullName>
        <ecNumber evidence="3">2.7.1.24</ecNumber>
    </submittedName>
</protein>
<dbReference type="SUPFAM" id="SSF52540">
    <property type="entry name" value="P-loop containing nucleoside triphosphate hydrolases"/>
    <property type="match status" value="1"/>
</dbReference>
<dbReference type="CDD" id="cd02022">
    <property type="entry name" value="DPCK"/>
    <property type="match status" value="1"/>
</dbReference>
<dbReference type="GO" id="GO:0005524">
    <property type="term" value="F:ATP binding"/>
    <property type="evidence" value="ECO:0007669"/>
    <property type="project" value="UniProtKB-KW"/>
</dbReference>
<gene>
    <name evidence="3" type="primary">coaE_17</name>
    <name evidence="3" type="ORF">SDC9_48054</name>
</gene>
<dbReference type="InterPro" id="IPR001977">
    <property type="entry name" value="Depp_CoAkinase"/>
</dbReference>
<keyword evidence="1" id="KW-0547">Nucleotide-binding</keyword>
<dbReference type="NCBIfam" id="TIGR00152">
    <property type="entry name" value="dephospho-CoA kinase"/>
    <property type="match status" value="1"/>
</dbReference>
<dbReference type="PANTHER" id="PTHR10695:SF46">
    <property type="entry name" value="BIFUNCTIONAL COENZYME A SYNTHASE-RELATED"/>
    <property type="match status" value="1"/>
</dbReference>